<proteinExistence type="inferred from homology"/>
<keyword evidence="3" id="KW-0807">Transducer</keyword>
<feature type="transmembrane region" description="Helical" evidence="5">
    <location>
        <begin position="32"/>
        <end position="52"/>
    </location>
</feature>
<dbReference type="InterPro" id="IPR051310">
    <property type="entry name" value="MCP_chemotaxis"/>
</dbReference>
<keyword evidence="5" id="KW-0812">Transmembrane</keyword>
<dbReference type="PANTHER" id="PTHR43531:SF11">
    <property type="entry name" value="METHYL-ACCEPTING CHEMOTAXIS PROTEIN 3"/>
    <property type="match status" value="1"/>
</dbReference>
<evidence type="ECO:0000313" key="7">
    <source>
        <dbReference type="EMBL" id="MEK8030564.1"/>
    </source>
</evidence>
<comment type="similarity">
    <text evidence="2">Belongs to the methyl-accepting chemotaxis (MCP) protein family.</text>
</comment>
<gene>
    <name evidence="7" type="ORF">AACH06_06970</name>
</gene>
<dbReference type="EMBL" id="JBBUTG010000003">
    <property type="protein sequence ID" value="MEK8030564.1"/>
    <property type="molecule type" value="Genomic_DNA"/>
</dbReference>
<dbReference type="RefSeq" id="WP_341424925.1">
    <property type="nucleotide sequence ID" value="NZ_JBBUTG010000003.1"/>
</dbReference>
<dbReference type="PANTHER" id="PTHR43531">
    <property type="entry name" value="PROTEIN ICFG"/>
    <property type="match status" value="1"/>
</dbReference>
<evidence type="ECO:0000313" key="8">
    <source>
        <dbReference type="Proteomes" id="UP001371218"/>
    </source>
</evidence>
<organism evidence="7 8">
    <name type="scientific">Ideonella lacteola</name>
    <dbReference type="NCBI Taxonomy" id="2984193"/>
    <lineage>
        <taxon>Bacteria</taxon>
        <taxon>Pseudomonadati</taxon>
        <taxon>Pseudomonadota</taxon>
        <taxon>Betaproteobacteria</taxon>
        <taxon>Burkholderiales</taxon>
        <taxon>Sphaerotilaceae</taxon>
        <taxon>Ideonella</taxon>
    </lineage>
</organism>
<evidence type="ECO:0000256" key="1">
    <source>
        <dbReference type="ARBA" id="ARBA00022500"/>
    </source>
</evidence>
<keyword evidence="8" id="KW-1185">Reference proteome</keyword>
<keyword evidence="5" id="KW-0472">Membrane</keyword>
<dbReference type="PROSITE" id="PS50111">
    <property type="entry name" value="CHEMOTAXIS_TRANSDUC_2"/>
    <property type="match status" value="1"/>
</dbReference>
<sequence length="417" mass="44003">MNHASRVDSRWGRLSAAVDVATRRLERWHRPAMWLLPLAMVGLGAVGAPWWAQLPLALVWGGLYRAHLHHERHTQQALVDALVAMERGEYDVRMAAAASPVVSAAFDRMTAAVRGQIGLLAKASNNVVQAGDDMSMSAQTLAIRTEEQTAVISQTTVAIDDVLQAVRHTSDMASDVDRTAQSLVQQAEHSREIVQGAVNAIERIRESSTQMSAALGVIDQLTFQTNILALNAAIEAARAGPAGRGFVVVAGEVRALAARTAQSAAEIKAIIERSNSEVSLGVQEIGSVRSSISRIGDGFRDVSRQMRDVSQSNLIQSGAIGLISQGLTQLSSLTEANTRLVVDSVAASERLRGSAQELCGRVAALHAEEVSDAAGLSVPAPGAPETAAANSSEPAPAAPAPARPASESIEPEGIEFF</sequence>
<protein>
    <submittedName>
        <fullName evidence="7">Methyl-accepting chemotaxis protein</fullName>
    </submittedName>
</protein>
<dbReference type="PRINTS" id="PR00260">
    <property type="entry name" value="CHEMTRNSDUCR"/>
</dbReference>
<evidence type="ECO:0000256" key="3">
    <source>
        <dbReference type="PROSITE-ProRule" id="PRU00284"/>
    </source>
</evidence>
<accession>A0ABU9BKS3</accession>
<dbReference type="SUPFAM" id="SSF58104">
    <property type="entry name" value="Methyl-accepting chemotaxis protein (MCP) signaling domain"/>
    <property type="match status" value="1"/>
</dbReference>
<evidence type="ECO:0000256" key="2">
    <source>
        <dbReference type="ARBA" id="ARBA00029447"/>
    </source>
</evidence>
<keyword evidence="5" id="KW-1133">Transmembrane helix</keyword>
<dbReference type="Gene3D" id="1.10.287.950">
    <property type="entry name" value="Methyl-accepting chemotaxis protein"/>
    <property type="match status" value="1"/>
</dbReference>
<comment type="caution">
    <text evidence="7">The sequence shown here is derived from an EMBL/GenBank/DDBJ whole genome shotgun (WGS) entry which is preliminary data.</text>
</comment>
<name>A0ABU9BKS3_9BURK</name>
<reference evidence="7 8" key="1">
    <citation type="submission" date="2024-04" db="EMBL/GenBank/DDBJ databases">
        <title>Novel species of the genus Ideonella isolated from streams.</title>
        <authorList>
            <person name="Lu H."/>
        </authorList>
    </citation>
    <scope>NUCLEOTIDE SEQUENCE [LARGE SCALE GENOMIC DNA]</scope>
    <source>
        <strain evidence="7 8">DXS29W</strain>
    </source>
</reference>
<evidence type="ECO:0000259" key="6">
    <source>
        <dbReference type="PROSITE" id="PS50111"/>
    </source>
</evidence>
<feature type="region of interest" description="Disordered" evidence="4">
    <location>
        <begin position="375"/>
        <end position="417"/>
    </location>
</feature>
<feature type="domain" description="Methyl-accepting transducer" evidence="6">
    <location>
        <begin position="123"/>
        <end position="352"/>
    </location>
</feature>
<dbReference type="InterPro" id="IPR004089">
    <property type="entry name" value="MCPsignal_dom"/>
</dbReference>
<dbReference type="SMART" id="SM00283">
    <property type="entry name" value="MA"/>
    <property type="match status" value="1"/>
</dbReference>
<keyword evidence="1" id="KW-0145">Chemotaxis</keyword>
<evidence type="ECO:0000256" key="5">
    <source>
        <dbReference type="SAM" id="Phobius"/>
    </source>
</evidence>
<dbReference type="Proteomes" id="UP001371218">
    <property type="component" value="Unassembled WGS sequence"/>
</dbReference>
<evidence type="ECO:0000256" key="4">
    <source>
        <dbReference type="SAM" id="MobiDB-lite"/>
    </source>
</evidence>
<dbReference type="InterPro" id="IPR004090">
    <property type="entry name" value="Chemotax_Me-accpt_rcpt"/>
</dbReference>
<feature type="compositionally biased region" description="Low complexity" evidence="4">
    <location>
        <begin position="383"/>
        <end position="395"/>
    </location>
</feature>
<dbReference type="Pfam" id="PF00015">
    <property type="entry name" value="MCPsignal"/>
    <property type="match status" value="1"/>
</dbReference>